<dbReference type="InterPro" id="IPR008767">
    <property type="entry name" value="Phage_SPP1_head-tail_adaptor"/>
</dbReference>
<reference evidence="2" key="1">
    <citation type="submission" date="2020-07" db="EMBL/GenBank/DDBJ databases">
        <title>Complete genome sequencing of Clostridia bacterium strain 12CBH8.</title>
        <authorList>
            <person name="Sakamoto M."/>
            <person name="Murakami T."/>
            <person name="Mori H."/>
        </authorList>
    </citation>
    <scope>NUCLEOTIDE SEQUENCE [LARGE SCALE GENOMIC DNA]</scope>
    <source>
        <strain evidence="2">12CBH8</strain>
    </source>
</reference>
<evidence type="ECO:0000313" key="2">
    <source>
        <dbReference type="Proteomes" id="UP000593890"/>
    </source>
</evidence>
<dbReference type="AlphaFoldDB" id="A0A7I8D258"/>
<dbReference type="Proteomes" id="UP000593890">
    <property type="component" value="Chromosome"/>
</dbReference>
<keyword evidence="2" id="KW-1185">Reference proteome</keyword>
<sequence length="115" mass="13023">MMDDGLCSIYKVKNVAEKGNKPVKGLTKLVGPVCYEERTVGITRYYTAMQAHVRVDRVLRIWKNTEISSQDVCIPADGQQYTIQQIQHTTDDDGLPVSDLTLERLEVTYDVTRST</sequence>
<dbReference type="RefSeq" id="WP_215532927.1">
    <property type="nucleotide sequence ID" value="NZ_AP023321.1"/>
</dbReference>
<dbReference type="NCBIfam" id="TIGR01563">
    <property type="entry name" value="gp16_SPP1"/>
    <property type="match status" value="1"/>
</dbReference>
<protein>
    <recommendedName>
        <fullName evidence="3">Head-tail adaptor protein</fullName>
    </recommendedName>
</protein>
<gene>
    <name evidence="1" type="ORF">C12CBH8_14850</name>
</gene>
<dbReference type="KEGG" id="sman:C12CBH8_14850"/>
<evidence type="ECO:0008006" key="3">
    <source>
        <dbReference type="Google" id="ProtNLM"/>
    </source>
</evidence>
<evidence type="ECO:0000313" key="1">
    <source>
        <dbReference type="EMBL" id="BCI60846.1"/>
    </source>
</evidence>
<proteinExistence type="predicted"/>
<accession>A0A7I8D258</accession>
<organism evidence="1 2">
    <name type="scientific">Solibaculum mannosilyticum</name>
    <dbReference type="NCBI Taxonomy" id="2780922"/>
    <lineage>
        <taxon>Bacteria</taxon>
        <taxon>Bacillati</taxon>
        <taxon>Bacillota</taxon>
        <taxon>Clostridia</taxon>
        <taxon>Eubacteriales</taxon>
        <taxon>Oscillospiraceae</taxon>
        <taxon>Solibaculum</taxon>
    </lineage>
</organism>
<name>A0A7I8D258_9FIRM</name>
<dbReference type="EMBL" id="AP023321">
    <property type="protein sequence ID" value="BCI60846.1"/>
    <property type="molecule type" value="Genomic_DNA"/>
</dbReference>